<comment type="subcellular location">
    <subcellularLocation>
        <location evidence="1">Nucleus</location>
        <location evidence="1">Nuclear pore complex</location>
    </subcellularLocation>
</comment>
<name>A0A6F9DNN7_9ASCI</name>
<evidence type="ECO:0000256" key="10">
    <source>
        <dbReference type="SAM" id="MobiDB-lite"/>
    </source>
</evidence>
<evidence type="ECO:0000256" key="2">
    <source>
        <dbReference type="ARBA" id="ARBA00022448"/>
    </source>
</evidence>
<evidence type="ECO:0000259" key="11">
    <source>
        <dbReference type="PROSITE" id="PS50196"/>
    </source>
</evidence>
<protein>
    <submittedName>
        <fullName evidence="12">Nuclear pore complex protein Nup50</fullName>
    </submittedName>
</protein>
<keyword evidence="3" id="KW-0677">Repeat</keyword>
<dbReference type="GO" id="GO:0051028">
    <property type="term" value="P:mRNA transport"/>
    <property type="evidence" value="ECO:0007669"/>
    <property type="project" value="UniProtKB-KW"/>
</dbReference>
<proteinExistence type="evidence at transcript level"/>
<accession>A0A6F9DNN7</accession>
<evidence type="ECO:0000256" key="7">
    <source>
        <dbReference type="ARBA" id="ARBA00023010"/>
    </source>
</evidence>
<keyword evidence="4" id="KW-0509">mRNA transport</keyword>
<dbReference type="SUPFAM" id="SSF50729">
    <property type="entry name" value="PH domain-like"/>
    <property type="match status" value="1"/>
</dbReference>
<dbReference type="PROSITE" id="PS50196">
    <property type="entry name" value="RANBD1"/>
    <property type="match status" value="1"/>
</dbReference>
<evidence type="ECO:0000256" key="9">
    <source>
        <dbReference type="ARBA" id="ARBA00023242"/>
    </source>
</evidence>
<gene>
    <name evidence="12" type="primary">Nup50</name>
</gene>
<dbReference type="AlphaFoldDB" id="A0A6F9DNN7"/>
<keyword evidence="5" id="KW-0653">Protein transport</keyword>
<evidence type="ECO:0000256" key="4">
    <source>
        <dbReference type="ARBA" id="ARBA00022816"/>
    </source>
</evidence>
<organism evidence="12">
    <name type="scientific">Phallusia mammillata</name>
    <dbReference type="NCBI Taxonomy" id="59560"/>
    <lineage>
        <taxon>Eukaryota</taxon>
        <taxon>Metazoa</taxon>
        <taxon>Chordata</taxon>
        <taxon>Tunicata</taxon>
        <taxon>Ascidiacea</taxon>
        <taxon>Phlebobranchia</taxon>
        <taxon>Ascidiidae</taxon>
        <taxon>Phallusia</taxon>
    </lineage>
</organism>
<dbReference type="GO" id="GO:0005643">
    <property type="term" value="C:nuclear pore"/>
    <property type="evidence" value="ECO:0007669"/>
    <property type="project" value="UniProtKB-SubCell"/>
</dbReference>
<feature type="region of interest" description="Disordered" evidence="10">
    <location>
        <begin position="47"/>
        <end position="66"/>
    </location>
</feature>
<dbReference type="InterPro" id="IPR015007">
    <property type="entry name" value="NUP2/50/61"/>
</dbReference>
<keyword evidence="7" id="KW-0811">Translocation</keyword>
<dbReference type="InterPro" id="IPR000156">
    <property type="entry name" value="Ran_bind_dom"/>
</dbReference>
<feature type="compositionally biased region" description="Low complexity" evidence="10">
    <location>
        <begin position="50"/>
        <end position="61"/>
    </location>
</feature>
<keyword evidence="2" id="KW-0813">Transport</keyword>
<reference evidence="12" key="1">
    <citation type="submission" date="2020-04" db="EMBL/GenBank/DDBJ databases">
        <authorList>
            <person name="Neveu A P."/>
        </authorList>
    </citation>
    <scope>NUCLEOTIDE SEQUENCE</scope>
    <source>
        <tissue evidence="12">Whole embryo</tissue>
    </source>
</reference>
<dbReference type="PANTHER" id="PTHR23138">
    <property type="entry name" value="RAN BINDING PROTEIN"/>
    <property type="match status" value="1"/>
</dbReference>
<feature type="region of interest" description="Disordered" evidence="10">
    <location>
        <begin position="106"/>
        <end position="153"/>
    </location>
</feature>
<sequence>MSKRVADHYLTDQNWDAEEEPQEAGVFQPADKDVLKGRVMKKAVRRKFESSSGSGTSAVFSGFGGLKPTVAPTSSNGFKGFSMPSTGAAAPSTGLFSFTSKSTSFGTKATGDVSSSSTEKSKTMAEASVKPKPMFTSPAKANDTSSTASNDSQKAADYNRHLGALNKSVSKWIADNVEKNPLCDLTPIFKDYQKHLATIDEKYGDTSQSECDSSQNSGTTTDSNPPTTEETPKPTPPAPVIPNIKPEAAKVVTPPANPLFTQTSSTASPFKGFGSFASNKPSTSGFSGFQFGSSMVSAPATSSLSQGSSQADSQTSNEEEYVPPKPDVEVVKEDDAFYTKKCKLFYMKGDSYADKGVGHIHLKPVPSTNKTQLIVRADTALGNLLLNLILNPAIPVSKQGKNNVAISCVPNPPIDDKEQDKVVPMLIRLKTSEDADELEKLLNEKKKLN</sequence>
<evidence type="ECO:0000256" key="6">
    <source>
        <dbReference type="ARBA" id="ARBA00022990"/>
    </source>
</evidence>
<dbReference type="Gene3D" id="2.30.29.30">
    <property type="entry name" value="Pleckstrin-homology domain (PH domain)/Phosphotyrosine-binding domain (PTB)"/>
    <property type="match status" value="1"/>
</dbReference>
<dbReference type="Pfam" id="PF00638">
    <property type="entry name" value="Ran_BP1"/>
    <property type="match status" value="1"/>
</dbReference>
<feature type="compositionally biased region" description="Basic and acidic residues" evidence="10">
    <location>
        <begin position="1"/>
        <end position="10"/>
    </location>
</feature>
<evidence type="ECO:0000256" key="1">
    <source>
        <dbReference type="ARBA" id="ARBA00004567"/>
    </source>
</evidence>
<dbReference type="SMART" id="SM00160">
    <property type="entry name" value="RanBD"/>
    <property type="match status" value="1"/>
</dbReference>
<feature type="compositionally biased region" description="Polar residues" evidence="10">
    <location>
        <begin position="205"/>
        <end position="223"/>
    </location>
</feature>
<keyword evidence="8" id="KW-0906">Nuclear pore complex</keyword>
<feature type="region of interest" description="Disordered" evidence="10">
    <location>
        <begin position="1"/>
        <end position="25"/>
    </location>
</feature>
<evidence type="ECO:0000256" key="3">
    <source>
        <dbReference type="ARBA" id="ARBA00022737"/>
    </source>
</evidence>
<dbReference type="PANTHER" id="PTHR23138:SF141">
    <property type="entry name" value="NUCLEAR PORE COMPLEX PROTEIN NUP50"/>
    <property type="match status" value="1"/>
</dbReference>
<feature type="region of interest" description="Disordered" evidence="10">
    <location>
        <begin position="297"/>
        <end position="323"/>
    </location>
</feature>
<feature type="domain" description="RanBD1" evidence="11">
    <location>
        <begin position="332"/>
        <end position="449"/>
    </location>
</feature>
<feature type="compositionally biased region" description="Low complexity" evidence="10">
    <location>
        <begin position="297"/>
        <end position="314"/>
    </location>
</feature>
<dbReference type="CDD" id="cd13170">
    <property type="entry name" value="RanBD_NUP50"/>
    <property type="match status" value="1"/>
</dbReference>
<dbReference type="EMBL" id="LR788653">
    <property type="protein sequence ID" value="CAB3264515.1"/>
    <property type="molecule type" value="mRNA"/>
</dbReference>
<feature type="compositionally biased region" description="Polar residues" evidence="10">
    <location>
        <begin position="142"/>
        <end position="153"/>
    </location>
</feature>
<feature type="region of interest" description="Disordered" evidence="10">
    <location>
        <begin position="203"/>
        <end position="243"/>
    </location>
</feature>
<keyword evidence="9" id="KW-0539">Nucleus</keyword>
<dbReference type="GO" id="GO:0006606">
    <property type="term" value="P:protein import into nucleus"/>
    <property type="evidence" value="ECO:0007669"/>
    <property type="project" value="TreeGrafter"/>
</dbReference>
<evidence type="ECO:0000256" key="5">
    <source>
        <dbReference type="ARBA" id="ARBA00022927"/>
    </source>
</evidence>
<dbReference type="InterPro" id="IPR045255">
    <property type="entry name" value="RanBP1-like"/>
</dbReference>
<dbReference type="InterPro" id="IPR011993">
    <property type="entry name" value="PH-like_dom_sf"/>
</dbReference>
<evidence type="ECO:0000313" key="12">
    <source>
        <dbReference type="EMBL" id="CAB3264515.1"/>
    </source>
</evidence>
<keyword evidence="6" id="KW-0007">Acetylation</keyword>
<dbReference type="Pfam" id="PF08911">
    <property type="entry name" value="NUP50"/>
    <property type="match status" value="1"/>
</dbReference>
<evidence type="ECO:0000256" key="8">
    <source>
        <dbReference type="ARBA" id="ARBA00023132"/>
    </source>
</evidence>